<dbReference type="InterPro" id="IPR001647">
    <property type="entry name" value="HTH_TetR"/>
</dbReference>
<accession>A0ABR9P0X9</accession>
<dbReference type="Pfam" id="PF00440">
    <property type="entry name" value="TetR_N"/>
    <property type="match status" value="1"/>
</dbReference>
<gene>
    <name evidence="4" type="ORF">IDM40_01905</name>
</gene>
<dbReference type="Gene3D" id="1.10.357.10">
    <property type="entry name" value="Tetracycline Repressor, domain 2"/>
    <property type="match status" value="1"/>
</dbReference>
<protein>
    <submittedName>
        <fullName evidence="4">TetR family transcriptional regulator</fullName>
    </submittedName>
</protein>
<dbReference type="EMBL" id="JADBGI010000001">
    <property type="protein sequence ID" value="MBE2997463.1"/>
    <property type="molecule type" value="Genomic_DNA"/>
</dbReference>
<keyword evidence="5" id="KW-1185">Reference proteome</keyword>
<evidence type="ECO:0000313" key="4">
    <source>
        <dbReference type="EMBL" id="MBE2997463.1"/>
    </source>
</evidence>
<feature type="domain" description="HTH tetR-type" evidence="2">
    <location>
        <begin position="17"/>
        <end position="66"/>
    </location>
</feature>
<evidence type="ECO:0000259" key="3">
    <source>
        <dbReference type="Pfam" id="PF17932"/>
    </source>
</evidence>
<evidence type="ECO:0000259" key="2">
    <source>
        <dbReference type="Pfam" id="PF00440"/>
    </source>
</evidence>
<comment type="caution">
    <text evidence="4">The sequence shown here is derived from an EMBL/GenBank/DDBJ whole genome shotgun (WGS) entry which is preliminary data.</text>
</comment>
<evidence type="ECO:0000313" key="5">
    <source>
        <dbReference type="Proteomes" id="UP000806528"/>
    </source>
</evidence>
<dbReference type="InterPro" id="IPR009057">
    <property type="entry name" value="Homeodomain-like_sf"/>
</dbReference>
<dbReference type="SUPFAM" id="SSF48498">
    <property type="entry name" value="Tetracyclin repressor-like, C-terminal domain"/>
    <property type="match status" value="1"/>
</dbReference>
<name>A0ABR9P0X9_9ACTN</name>
<dbReference type="InterPro" id="IPR041490">
    <property type="entry name" value="KstR2_TetR_C"/>
</dbReference>
<evidence type="ECO:0000256" key="1">
    <source>
        <dbReference type="ARBA" id="ARBA00023125"/>
    </source>
</evidence>
<reference evidence="4 5" key="1">
    <citation type="submission" date="2020-09" db="EMBL/GenBank/DDBJ databases">
        <title>Diversity and distribution of actinomycetes associated with coral in the coast of Hainan.</title>
        <authorList>
            <person name="Li F."/>
        </authorList>
    </citation>
    <scope>NUCLEOTIDE SEQUENCE [LARGE SCALE GENOMIC DNA]</scope>
    <source>
        <strain evidence="4 5">HNM0947</strain>
    </source>
</reference>
<dbReference type="RefSeq" id="WP_193120097.1">
    <property type="nucleotide sequence ID" value="NZ_JADBGI010000001.1"/>
</dbReference>
<sequence>MTADTSPDVLRTTGPVLDCAARLFAEHGPRSLTMSTLAHRIADETGADTDSLHRAFPTRLDLAHAVVLRSTRERVEGQLRADRTSEPAHERVCSLVRHHVHTSWKHRAAVELARDLMPALRAVSPGRYRQIAQMHRDYRLHVRDIISAGVGEGSFHVESVEAATRSVLDTCDSLEWYAPDDDLSLDGLTGVYIDLVLHHQLGHPR</sequence>
<proteinExistence type="predicted"/>
<dbReference type="Pfam" id="PF17932">
    <property type="entry name" value="TetR_C_24"/>
    <property type="match status" value="1"/>
</dbReference>
<feature type="domain" description="HTH-type transcriptional repressor KstR2 C-terminal" evidence="3">
    <location>
        <begin position="86"/>
        <end position="198"/>
    </location>
</feature>
<dbReference type="SUPFAM" id="SSF46689">
    <property type="entry name" value="Homeodomain-like"/>
    <property type="match status" value="1"/>
</dbReference>
<dbReference type="InterPro" id="IPR036271">
    <property type="entry name" value="Tet_transcr_reg_TetR-rel_C_sf"/>
</dbReference>
<dbReference type="Proteomes" id="UP000806528">
    <property type="component" value="Unassembled WGS sequence"/>
</dbReference>
<organism evidence="4 5">
    <name type="scientific">Nocardiopsis coralli</name>
    <dbReference type="NCBI Taxonomy" id="2772213"/>
    <lineage>
        <taxon>Bacteria</taxon>
        <taxon>Bacillati</taxon>
        <taxon>Actinomycetota</taxon>
        <taxon>Actinomycetes</taxon>
        <taxon>Streptosporangiales</taxon>
        <taxon>Nocardiopsidaceae</taxon>
        <taxon>Nocardiopsis</taxon>
    </lineage>
</organism>
<keyword evidence="1" id="KW-0238">DNA-binding</keyword>